<keyword evidence="3" id="KW-1185">Reference proteome</keyword>
<dbReference type="EMBL" id="LNQN01000005">
    <property type="protein sequence ID" value="KSU82113.1"/>
    <property type="molecule type" value="Genomic_DNA"/>
</dbReference>
<dbReference type="AlphaFoldDB" id="A0A0V8J573"/>
<sequence>MNKRSVLTIALSTLALSLLIVSTDYFFWSRIGVPENGPIDLSGVVETFITCLIVFAFMFSIIERKKYKRENQSKKRGRDDLS</sequence>
<keyword evidence="1" id="KW-0472">Membrane</keyword>
<evidence type="ECO:0000313" key="2">
    <source>
        <dbReference type="EMBL" id="KSU82113.1"/>
    </source>
</evidence>
<name>A0A0V8J573_9BACL</name>
<comment type="caution">
    <text evidence="2">The sequence shown here is derived from an EMBL/GenBank/DDBJ whole genome shotgun (WGS) entry which is preliminary data.</text>
</comment>
<keyword evidence="1" id="KW-1133">Transmembrane helix</keyword>
<evidence type="ECO:0000313" key="3">
    <source>
        <dbReference type="Proteomes" id="UP000054099"/>
    </source>
</evidence>
<keyword evidence="1" id="KW-0812">Transmembrane</keyword>
<gene>
    <name evidence="2" type="ORF">AS030_17755</name>
</gene>
<evidence type="ECO:0000256" key="1">
    <source>
        <dbReference type="SAM" id="Phobius"/>
    </source>
</evidence>
<dbReference type="RefSeq" id="WP_061974087.1">
    <property type="nucleotide sequence ID" value="NZ_FMAV01000003.1"/>
</dbReference>
<dbReference type="Proteomes" id="UP000054099">
    <property type="component" value="Unassembled WGS sequence"/>
</dbReference>
<accession>A0A0V8J573</accession>
<protein>
    <submittedName>
        <fullName evidence="2">Uncharacterized protein</fullName>
    </submittedName>
</protein>
<reference evidence="2 3" key="1">
    <citation type="journal article" date="2014" name="Antonie Van Leeuwenhoek">
        <title>Fictibacillus enclensis sp. nov., isolated from marine sediment.</title>
        <authorList>
            <person name="Dastager S.G."/>
            <person name="Mawlankar R."/>
            <person name="Srinivasan K."/>
            <person name="Tang S.K."/>
            <person name="Lee J.C."/>
            <person name="Ramana V.V."/>
            <person name="Shouche Y.S."/>
        </authorList>
    </citation>
    <scope>NUCLEOTIDE SEQUENCE [LARGE SCALE GENOMIC DNA]</scope>
    <source>
        <strain evidence="2 3">NIO-1003</strain>
    </source>
</reference>
<proteinExistence type="predicted"/>
<feature type="transmembrane region" description="Helical" evidence="1">
    <location>
        <begin position="39"/>
        <end position="62"/>
    </location>
</feature>
<organism evidence="2 3">
    <name type="scientific">Fictibacillus enclensis</name>
    <dbReference type="NCBI Taxonomy" id="1017270"/>
    <lineage>
        <taxon>Bacteria</taxon>
        <taxon>Bacillati</taxon>
        <taxon>Bacillota</taxon>
        <taxon>Bacilli</taxon>
        <taxon>Bacillales</taxon>
        <taxon>Fictibacillaceae</taxon>
        <taxon>Fictibacillus</taxon>
    </lineage>
</organism>